<protein>
    <submittedName>
        <fullName evidence="9">Putative RING finger protein C2F3.16</fullName>
    </submittedName>
</protein>
<dbReference type="Pfam" id="PF13639">
    <property type="entry name" value="zf-RING_2"/>
    <property type="match status" value="1"/>
</dbReference>
<name>A0A0L0NJG2_TOLOC</name>
<evidence type="ECO:0000259" key="7">
    <source>
        <dbReference type="PROSITE" id="PS51266"/>
    </source>
</evidence>
<evidence type="ECO:0000256" key="4">
    <source>
        <dbReference type="PROSITE-ProRule" id="PRU00601"/>
    </source>
</evidence>
<dbReference type="PROSITE" id="PS51270">
    <property type="entry name" value="ZF_CTCHY"/>
    <property type="match status" value="1"/>
</dbReference>
<dbReference type="InterPro" id="IPR037275">
    <property type="entry name" value="Znf_CTCHY_sf"/>
</dbReference>
<dbReference type="Proteomes" id="UP000036947">
    <property type="component" value="Unassembled WGS sequence"/>
</dbReference>
<reference evidence="9 10" key="1">
    <citation type="journal article" date="2015" name="BMC Genomics">
        <title>The genome of the truffle-parasite Tolypocladium ophioglossoides and the evolution of antifungal peptaibiotics.</title>
        <authorList>
            <person name="Quandt C.A."/>
            <person name="Bushley K.E."/>
            <person name="Spatafora J.W."/>
        </authorList>
    </citation>
    <scope>NUCLEOTIDE SEQUENCE [LARGE SCALE GENOMIC DNA]</scope>
    <source>
        <strain evidence="9 10">CBS 100239</strain>
    </source>
</reference>
<evidence type="ECO:0000313" key="10">
    <source>
        <dbReference type="Proteomes" id="UP000036947"/>
    </source>
</evidence>
<feature type="domain" description="RING-type" evidence="6">
    <location>
        <begin position="500"/>
        <end position="542"/>
    </location>
</feature>
<evidence type="ECO:0000256" key="3">
    <source>
        <dbReference type="ARBA" id="ARBA00022833"/>
    </source>
</evidence>
<dbReference type="Gene3D" id="2.20.28.10">
    <property type="match status" value="1"/>
</dbReference>
<comment type="caution">
    <text evidence="9">The sequence shown here is derived from an EMBL/GenBank/DDBJ whole genome shotgun (WGS) entry which is preliminary data.</text>
</comment>
<evidence type="ECO:0000259" key="6">
    <source>
        <dbReference type="PROSITE" id="PS50089"/>
    </source>
</evidence>
<feature type="region of interest" description="Disordered" evidence="5">
    <location>
        <begin position="1"/>
        <end position="48"/>
    </location>
</feature>
<dbReference type="SUPFAM" id="SSF57850">
    <property type="entry name" value="RING/U-box"/>
    <property type="match status" value="1"/>
</dbReference>
<evidence type="ECO:0000256" key="5">
    <source>
        <dbReference type="SAM" id="MobiDB-lite"/>
    </source>
</evidence>
<feature type="region of interest" description="Disordered" evidence="5">
    <location>
        <begin position="629"/>
        <end position="665"/>
    </location>
</feature>
<dbReference type="InterPro" id="IPR013083">
    <property type="entry name" value="Znf_RING/FYVE/PHD"/>
</dbReference>
<keyword evidence="3" id="KW-0862">Zinc</keyword>
<dbReference type="PANTHER" id="PTHR21319:SF0">
    <property type="entry name" value="AND RING FINGER DOMAIN PROTEIN, PUTATIVE (AFU_ORTHOLOGUE AFUA_1G08900)-RELATED"/>
    <property type="match status" value="1"/>
</dbReference>
<evidence type="ECO:0000259" key="8">
    <source>
        <dbReference type="PROSITE" id="PS51270"/>
    </source>
</evidence>
<dbReference type="SUPFAM" id="SSF161245">
    <property type="entry name" value="Zinc hairpin stack"/>
    <property type="match status" value="1"/>
</dbReference>
<dbReference type="PANTHER" id="PTHR21319">
    <property type="entry name" value="RING FINGER AND CHY ZINC FINGER DOMAIN-CONTAINING PROTEIN 1"/>
    <property type="match status" value="1"/>
</dbReference>
<dbReference type="CDD" id="cd16464">
    <property type="entry name" value="RING-H2_Pirh2-like"/>
    <property type="match status" value="1"/>
</dbReference>
<feature type="compositionally biased region" description="Polar residues" evidence="5">
    <location>
        <begin position="349"/>
        <end position="361"/>
    </location>
</feature>
<dbReference type="Gene3D" id="3.30.40.10">
    <property type="entry name" value="Zinc/RING finger domain, C3HC4 (zinc finger)"/>
    <property type="match status" value="1"/>
</dbReference>
<feature type="compositionally biased region" description="Polar residues" evidence="5">
    <location>
        <begin position="281"/>
        <end position="300"/>
    </location>
</feature>
<evidence type="ECO:0000313" key="9">
    <source>
        <dbReference type="EMBL" id="KND94174.1"/>
    </source>
</evidence>
<dbReference type="SUPFAM" id="SSF161219">
    <property type="entry name" value="CHY zinc finger-like"/>
    <property type="match status" value="1"/>
</dbReference>
<dbReference type="PROSITE" id="PS50089">
    <property type="entry name" value="ZF_RING_2"/>
    <property type="match status" value="1"/>
</dbReference>
<dbReference type="GO" id="GO:0005634">
    <property type="term" value="C:nucleus"/>
    <property type="evidence" value="ECO:0007669"/>
    <property type="project" value="TreeGrafter"/>
</dbReference>
<proteinExistence type="predicted"/>
<dbReference type="AlphaFoldDB" id="A0A0L0NJG2"/>
<dbReference type="InterPro" id="IPR001841">
    <property type="entry name" value="Znf_RING"/>
</dbReference>
<dbReference type="InterPro" id="IPR037274">
    <property type="entry name" value="Znf_CHY_sf"/>
</dbReference>
<dbReference type="OrthoDB" id="411372at2759"/>
<dbReference type="EMBL" id="LFRF01000002">
    <property type="protein sequence ID" value="KND94174.1"/>
    <property type="molecule type" value="Genomic_DNA"/>
</dbReference>
<dbReference type="Pfam" id="PF14599">
    <property type="entry name" value="zinc_ribbon_6"/>
    <property type="match status" value="1"/>
</dbReference>
<evidence type="ECO:0000256" key="2">
    <source>
        <dbReference type="ARBA" id="ARBA00022771"/>
    </source>
</evidence>
<feature type="region of interest" description="Disordered" evidence="5">
    <location>
        <begin position="281"/>
        <end position="305"/>
    </location>
</feature>
<feature type="domain" description="CTCHY-type" evidence="8">
    <location>
        <begin position="433"/>
        <end position="499"/>
    </location>
</feature>
<dbReference type="Pfam" id="PF05495">
    <property type="entry name" value="zf-CHY"/>
    <property type="match status" value="1"/>
</dbReference>
<dbReference type="GO" id="GO:0061630">
    <property type="term" value="F:ubiquitin protein ligase activity"/>
    <property type="evidence" value="ECO:0007669"/>
    <property type="project" value="TreeGrafter"/>
</dbReference>
<dbReference type="SMART" id="SM00184">
    <property type="entry name" value="RING"/>
    <property type="match status" value="1"/>
</dbReference>
<feature type="region of interest" description="Disordered" evidence="5">
    <location>
        <begin position="704"/>
        <end position="751"/>
    </location>
</feature>
<feature type="region of interest" description="Disordered" evidence="5">
    <location>
        <begin position="158"/>
        <end position="211"/>
    </location>
</feature>
<dbReference type="PROSITE" id="PS51266">
    <property type="entry name" value="ZF_CHY"/>
    <property type="match status" value="1"/>
</dbReference>
<keyword evidence="1" id="KW-0479">Metal-binding</keyword>
<dbReference type="InterPro" id="IPR008913">
    <property type="entry name" value="Znf_CHY"/>
</dbReference>
<feature type="compositionally biased region" description="Acidic residues" evidence="5">
    <location>
        <begin position="711"/>
        <end position="745"/>
    </location>
</feature>
<gene>
    <name evidence="9" type="ORF">TOPH_00869</name>
</gene>
<feature type="non-terminal residue" evidence="9">
    <location>
        <position position="751"/>
    </location>
</feature>
<dbReference type="GO" id="GO:0016567">
    <property type="term" value="P:protein ubiquitination"/>
    <property type="evidence" value="ECO:0007669"/>
    <property type="project" value="TreeGrafter"/>
</dbReference>
<dbReference type="InterPro" id="IPR039512">
    <property type="entry name" value="RCHY1_zinc-ribbon"/>
</dbReference>
<keyword evidence="2 4" id="KW-0863">Zinc-finger</keyword>
<feature type="non-terminal residue" evidence="9">
    <location>
        <position position="1"/>
    </location>
</feature>
<dbReference type="InterPro" id="IPR017921">
    <property type="entry name" value="Znf_CTCHY"/>
</dbReference>
<dbReference type="STRING" id="1163406.A0A0L0NJG2"/>
<sequence>GAWQRDSSHSGPRAAPQLSSISPADPDRSGDHMSVTAQPLKRPCTGPPAASSKASLGLPYVIPTAGLAASLLQTLLQRHGDVGLSVFRIISDIEHTSKPLCSILRRTARSYHRQVSLLRLLTVIGAVSGDPMSSLVSEFIINPVLRQARRFSEISRSTLVGDEDHTSAPPPPDAVSESGPDEEPASELIAAPPETPPRSRPLSTSTEETRVEDLLASPVVLDDVPRDHLGFPLTPKKGRGIPEDDGMRQLRSQIHAINVRSIPATEKARLMHEALLEGYRASQTASRGKSSFDSEPTNGQAWEHPASTGPLDSLKFWHSQFGDSSASDKFFLTESDVAPTYAPIRHSKSPGNATPTQTPSLPYNPSPPLGCQHYERNVKLQCSTCNRWYTCRFCHDAHEDHNLIRMETRNMLCMLCGTPQRASDVCIHCGEIAAQYYCNICKLWENRKSKPIYHCNDCGICRRGLGLGKDFFHCKTCRACITTSIESSHKCIERSTDCDCPICGEYMFTSPKPVVFMNCGHSIHKKCYDQHMRVSYKCPICNKSLANMETQFRNLEVAIQSQPMPAEFRDTKATVLCNDCSGKSTVPYHWLGLKCSICRSYNTVELQIHGEGSHELQAAAATSGAAAEAASQPVQDSARPTAVSAGSRIGTWIPNRRRHSSHGVELQYRVPNRVARSLSPLPLSTDTHLPPLAADVDSEDDIFGFWRGNQADDDSSDQDESDSDQDDSDGLPGVDDDEEDDEDEIILIGHR</sequence>
<evidence type="ECO:0000256" key="1">
    <source>
        <dbReference type="ARBA" id="ARBA00022723"/>
    </source>
</evidence>
<keyword evidence="10" id="KW-1185">Reference proteome</keyword>
<accession>A0A0L0NJG2</accession>
<feature type="domain" description="CHY-type" evidence="7">
    <location>
        <begin position="364"/>
        <end position="431"/>
    </location>
</feature>
<dbReference type="GO" id="GO:0008270">
    <property type="term" value="F:zinc ion binding"/>
    <property type="evidence" value="ECO:0007669"/>
    <property type="project" value="UniProtKB-KW"/>
</dbReference>
<dbReference type="GO" id="GO:0006511">
    <property type="term" value="P:ubiquitin-dependent protein catabolic process"/>
    <property type="evidence" value="ECO:0007669"/>
    <property type="project" value="TreeGrafter"/>
</dbReference>
<feature type="region of interest" description="Disordered" evidence="5">
    <location>
        <begin position="342"/>
        <end position="361"/>
    </location>
</feature>
<organism evidence="9 10">
    <name type="scientific">Tolypocladium ophioglossoides (strain CBS 100239)</name>
    <name type="common">Snaketongue truffleclub</name>
    <name type="synonym">Elaphocordyceps ophioglossoides</name>
    <dbReference type="NCBI Taxonomy" id="1163406"/>
    <lineage>
        <taxon>Eukaryota</taxon>
        <taxon>Fungi</taxon>
        <taxon>Dikarya</taxon>
        <taxon>Ascomycota</taxon>
        <taxon>Pezizomycotina</taxon>
        <taxon>Sordariomycetes</taxon>
        <taxon>Hypocreomycetidae</taxon>
        <taxon>Hypocreales</taxon>
        <taxon>Ophiocordycipitaceae</taxon>
        <taxon>Tolypocladium</taxon>
    </lineage>
</organism>